<protein>
    <submittedName>
        <fullName evidence="2">Uncharacterized protein</fullName>
    </submittedName>
</protein>
<comment type="caution">
    <text evidence="2">The sequence shown here is derived from an EMBL/GenBank/DDBJ whole genome shotgun (WGS) entry which is preliminary data.</text>
</comment>
<geneLocation type="mitochondrion" evidence="2"/>
<keyword evidence="2" id="KW-0496">Mitochondrion</keyword>
<dbReference type="EMBL" id="LKAM01000004">
    <property type="protein sequence ID" value="KUM48897.1"/>
    <property type="molecule type" value="Genomic_DNA"/>
</dbReference>
<keyword evidence="1" id="KW-0732">Signal</keyword>
<reference evidence="2" key="1">
    <citation type="journal article" date="2015" name="Genome Biol. Evol.">
        <title>Organellar Genomes of White Spruce (Picea glauca): Assembly and Annotation.</title>
        <authorList>
            <person name="Jackman S.D."/>
            <person name="Warren R.L."/>
            <person name="Gibb E.A."/>
            <person name="Vandervalk B.P."/>
            <person name="Mohamadi H."/>
            <person name="Chu J."/>
            <person name="Raymond A."/>
            <person name="Pleasance S."/>
            <person name="Coope R."/>
            <person name="Wildung M.R."/>
            <person name="Ritland C.E."/>
            <person name="Bousquet J."/>
            <person name="Jones S.J."/>
            <person name="Bohlmann J."/>
            <person name="Birol I."/>
        </authorList>
    </citation>
    <scope>NUCLEOTIDE SEQUENCE [LARGE SCALE GENOMIC DNA]</scope>
    <source>
        <tissue evidence="2">Flushing bud</tissue>
    </source>
</reference>
<organism evidence="2">
    <name type="scientific">Picea glauca</name>
    <name type="common">White spruce</name>
    <name type="synonym">Pinus glauca</name>
    <dbReference type="NCBI Taxonomy" id="3330"/>
    <lineage>
        <taxon>Eukaryota</taxon>
        <taxon>Viridiplantae</taxon>
        <taxon>Streptophyta</taxon>
        <taxon>Embryophyta</taxon>
        <taxon>Tracheophyta</taxon>
        <taxon>Spermatophyta</taxon>
        <taxon>Pinopsida</taxon>
        <taxon>Pinidae</taxon>
        <taxon>Conifers I</taxon>
        <taxon>Pinales</taxon>
        <taxon>Pinaceae</taxon>
        <taxon>Picea</taxon>
    </lineage>
</organism>
<accession>A0A101M0W6</accession>
<dbReference type="AlphaFoldDB" id="A0A101M0W6"/>
<evidence type="ECO:0000313" key="2">
    <source>
        <dbReference type="EMBL" id="KUM48897.1"/>
    </source>
</evidence>
<feature type="chain" id="PRO_5007100209" evidence="1">
    <location>
        <begin position="19"/>
        <end position="54"/>
    </location>
</feature>
<feature type="signal peptide" evidence="1">
    <location>
        <begin position="1"/>
        <end position="18"/>
    </location>
</feature>
<sequence>MNLLAMLACCLNSSIVSLRPVNPPTPLSGLIPGVAGHRYQPGCQLSSFFLILNG</sequence>
<evidence type="ECO:0000256" key="1">
    <source>
        <dbReference type="SAM" id="SignalP"/>
    </source>
</evidence>
<proteinExistence type="predicted"/>
<name>A0A101M0W6_PICGL</name>
<gene>
    <name evidence="2" type="ORF">ABT39_MTgene4233</name>
</gene>